<sequence length="264" mass="28525">MYQHHLGMQRRPDGADAHVDQPVNTAQNANPHPAPLPPMVPNDPFMDTMPDHRHGFRPSALGLYSGEGGGYDFGGPQPQSGSGLNQLRPQQFDQPTSNGYNPVNATPYGDPGSRGHSVPPGTPMMGAGEHLGMRGYSVPPTPQFHGTMQRNDSSMNHNNLQQQLLTEMQKMNAHLAAVESASQIILANQQTANEHAEKHENVLKELLTSVDAMMALGASKSTAGKKNISNKHPDLKVIDYSPSNILHADYISLSYSQYSSSSVA</sequence>
<dbReference type="RefSeq" id="XP_041221224.1">
    <property type="nucleotide sequence ID" value="XM_041367862.1"/>
</dbReference>
<evidence type="ECO:0000313" key="3">
    <source>
        <dbReference type="Proteomes" id="UP001195769"/>
    </source>
</evidence>
<proteinExistence type="predicted"/>
<feature type="compositionally biased region" description="Polar residues" evidence="1">
    <location>
        <begin position="77"/>
        <end position="104"/>
    </location>
</feature>
<name>A0AAD4HGF8_9AGAM</name>
<feature type="compositionally biased region" description="Basic and acidic residues" evidence="1">
    <location>
        <begin position="10"/>
        <end position="19"/>
    </location>
</feature>
<comment type="caution">
    <text evidence="2">The sequence shown here is derived from an EMBL/GenBank/DDBJ whole genome shotgun (WGS) entry which is preliminary data.</text>
</comment>
<dbReference type="AlphaFoldDB" id="A0AAD4HGF8"/>
<keyword evidence="3" id="KW-1185">Reference proteome</keyword>
<organism evidence="2 3">
    <name type="scientific">Suillus fuscotomentosus</name>
    <dbReference type="NCBI Taxonomy" id="1912939"/>
    <lineage>
        <taxon>Eukaryota</taxon>
        <taxon>Fungi</taxon>
        <taxon>Dikarya</taxon>
        <taxon>Basidiomycota</taxon>
        <taxon>Agaricomycotina</taxon>
        <taxon>Agaricomycetes</taxon>
        <taxon>Agaricomycetidae</taxon>
        <taxon>Boletales</taxon>
        <taxon>Suillineae</taxon>
        <taxon>Suillaceae</taxon>
        <taxon>Suillus</taxon>
    </lineage>
</organism>
<dbReference type="EMBL" id="JABBWK010000064">
    <property type="protein sequence ID" value="KAG1895648.1"/>
    <property type="molecule type" value="Genomic_DNA"/>
</dbReference>
<evidence type="ECO:0000313" key="2">
    <source>
        <dbReference type="EMBL" id="KAG1895648.1"/>
    </source>
</evidence>
<dbReference type="GeneID" id="64662160"/>
<protein>
    <submittedName>
        <fullName evidence="2">Uncharacterized protein</fullName>
    </submittedName>
</protein>
<reference evidence="2" key="1">
    <citation type="journal article" date="2020" name="New Phytol.">
        <title>Comparative genomics reveals dynamic genome evolution in host specialist ectomycorrhizal fungi.</title>
        <authorList>
            <person name="Lofgren L.A."/>
            <person name="Nguyen N.H."/>
            <person name="Vilgalys R."/>
            <person name="Ruytinx J."/>
            <person name="Liao H.L."/>
            <person name="Branco S."/>
            <person name="Kuo A."/>
            <person name="LaButti K."/>
            <person name="Lipzen A."/>
            <person name="Andreopoulos W."/>
            <person name="Pangilinan J."/>
            <person name="Riley R."/>
            <person name="Hundley H."/>
            <person name="Na H."/>
            <person name="Barry K."/>
            <person name="Grigoriev I.V."/>
            <person name="Stajich J.E."/>
            <person name="Kennedy P.G."/>
        </authorList>
    </citation>
    <scope>NUCLEOTIDE SEQUENCE</scope>
    <source>
        <strain evidence="2">FC203</strain>
    </source>
</reference>
<gene>
    <name evidence="2" type="ORF">F5891DRAFT_1193980</name>
</gene>
<accession>A0AAD4HGF8</accession>
<feature type="region of interest" description="Disordered" evidence="1">
    <location>
        <begin position="1"/>
        <end position="121"/>
    </location>
</feature>
<dbReference type="Proteomes" id="UP001195769">
    <property type="component" value="Unassembled WGS sequence"/>
</dbReference>
<evidence type="ECO:0000256" key="1">
    <source>
        <dbReference type="SAM" id="MobiDB-lite"/>
    </source>
</evidence>
<feature type="compositionally biased region" description="Pro residues" evidence="1">
    <location>
        <begin position="32"/>
        <end position="41"/>
    </location>
</feature>